<dbReference type="EMBL" id="CP001698">
    <property type="protein sequence ID" value="ADN02488.1"/>
    <property type="molecule type" value="Genomic_DNA"/>
</dbReference>
<keyword evidence="1" id="KW-0472">Membrane</keyword>
<keyword evidence="1" id="KW-0812">Transmembrane</keyword>
<dbReference type="HOGENOM" id="CLU_2847631_0_0_12"/>
<dbReference type="RefSeq" id="WP_013314328.1">
    <property type="nucleotide sequence ID" value="NC_014484.1"/>
</dbReference>
<dbReference type="KEGG" id="sta:STHERM_c15480"/>
<keyword evidence="1" id="KW-1133">Transmembrane helix</keyword>
<gene>
    <name evidence="2" type="ordered locus">STHERM_c15480</name>
</gene>
<dbReference type="Proteomes" id="UP000001296">
    <property type="component" value="Chromosome"/>
</dbReference>
<evidence type="ECO:0000313" key="3">
    <source>
        <dbReference type="Proteomes" id="UP000001296"/>
    </source>
</evidence>
<protein>
    <submittedName>
        <fullName evidence="2">Uncharacterized protein</fullName>
    </submittedName>
</protein>
<feature type="transmembrane region" description="Helical" evidence="1">
    <location>
        <begin position="12"/>
        <end position="32"/>
    </location>
</feature>
<dbReference type="PaxDb" id="665571-STHERM_c15480"/>
<organism evidence="2 3">
    <name type="scientific">Winmispira thermophila (strain ATCC 49972 / DSM 6192 / RI 19.B1)</name>
    <name type="common">Spirochaeta thermophila</name>
    <dbReference type="NCBI Taxonomy" id="665571"/>
    <lineage>
        <taxon>Bacteria</taxon>
        <taxon>Pseudomonadati</taxon>
        <taxon>Spirochaetota</taxon>
        <taxon>Spirochaetia</taxon>
        <taxon>Winmispirales</taxon>
        <taxon>Winmispiraceae</taxon>
        <taxon>Winmispira</taxon>
    </lineage>
</organism>
<evidence type="ECO:0000313" key="2">
    <source>
        <dbReference type="EMBL" id="ADN02488.1"/>
    </source>
</evidence>
<proteinExistence type="predicted"/>
<name>E0RN19_WINT6</name>
<sequence>MSTDAKSRIGGMGCIILGVFAQFVADLHGFVSLYQGRLVVPSDIYLVIGSVGEPVLIVSILFVGI</sequence>
<accession>E0RN19</accession>
<dbReference type="AlphaFoldDB" id="E0RN19"/>
<evidence type="ECO:0000256" key="1">
    <source>
        <dbReference type="SAM" id="Phobius"/>
    </source>
</evidence>
<reference evidence="2 3" key="2">
    <citation type="journal article" date="2010" name="J. Bacteriol.">
        <title>Genome sequence of the polysaccharide-degrading, thermophilic anaerobe Spirochaeta thermophila DSM 6192.</title>
        <authorList>
            <person name="Angelov A."/>
            <person name="Liebl S."/>
            <person name="Ballschmiter M."/>
            <person name="Bomeke M."/>
            <person name="Lehmann R."/>
            <person name="Liesegang H."/>
            <person name="Daniel R."/>
            <person name="Liebl W."/>
        </authorList>
    </citation>
    <scope>NUCLEOTIDE SEQUENCE [LARGE SCALE GENOMIC DNA]</scope>
    <source>
        <strain evidence="3">ATCC 49972 / DSM 6192 / RI 19.B1</strain>
    </source>
</reference>
<reference key="1">
    <citation type="submission" date="2009-08" db="EMBL/GenBank/DDBJ databases">
        <title>The genome sequence of Spirochaeta thermophila DSM6192.</title>
        <authorList>
            <person name="Angelov A."/>
            <person name="Mientus M."/>
            <person name="Wittenberg S."/>
            <person name="Lehmann R."/>
            <person name="Liesegang H."/>
            <person name="Daniel R."/>
            <person name="Liebl W."/>
        </authorList>
    </citation>
    <scope>NUCLEOTIDE SEQUENCE</scope>
    <source>
        <strain>DSM 6192</strain>
    </source>
</reference>
<feature type="transmembrane region" description="Helical" evidence="1">
    <location>
        <begin position="44"/>
        <end position="64"/>
    </location>
</feature>